<dbReference type="AlphaFoldDB" id="A0A2N3X2A0"/>
<dbReference type="RefSeq" id="WP_143271337.1">
    <property type="nucleotide sequence ID" value="NZ_PJMY01000001.1"/>
</dbReference>
<comment type="caution">
    <text evidence="1">The sequence shown here is derived from an EMBL/GenBank/DDBJ whole genome shotgun (WGS) entry which is preliminary data.</text>
</comment>
<dbReference type="Proteomes" id="UP000233750">
    <property type="component" value="Unassembled WGS sequence"/>
</dbReference>
<dbReference type="OrthoDB" id="3789942at2"/>
<evidence type="ECO:0000313" key="1">
    <source>
        <dbReference type="EMBL" id="PKW00247.1"/>
    </source>
</evidence>
<protein>
    <submittedName>
        <fullName evidence="1">Uncharacterized protein</fullName>
    </submittedName>
</protein>
<reference evidence="1 2" key="1">
    <citation type="submission" date="2017-12" db="EMBL/GenBank/DDBJ databases">
        <title>Sequencing the genomes of 1000 Actinobacteria strains.</title>
        <authorList>
            <person name="Klenk H.-P."/>
        </authorList>
    </citation>
    <scope>NUCLEOTIDE SEQUENCE [LARGE SCALE GENOMIC DNA]</scope>
    <source>
        <strain evidence="1 2">DSM 45165</strain>
    </source>
</reference>
<proteinExistence type="predicted"/>
<dbReference type="EMBL" id="PJMY01000001">
    <property type="protein sequence ID" value="PKW00247.1"/>
    <property type="molecule type" value="Genomic_DNA"/>
</dbReference>
<sequence>MTDLRTSRRAPWDDPSRDSALRAWRARVMVRAGFGVGAAIELAEHDDLDVHALLTLLDRGCPPELAARILAR</sequence>
<evidence type="ECO:0000313" key="2">
    <source>
        <dbReference type="Proteomes" id="UP000233750"/>
    </source>
</evidence>
<gene>
    <name evidence="1" type="ORF">ATK30_0344</name>
</gene>
<accession>A0A2N3X2A0</accession>
<keyword evidence="2" id="KW-1185">Reference proteome</keyword>
<name>A0A2N3X2A0_9PSEU</name>
<organism evidence="1 2">
    <name type="scientific">Amycolatopsis echigonensis</name>
    <dbReference type="NCBI Taxonomy" id="2576905"/>
    <lineage>
        <taxon>Bacteria</taxon>
        <taxon>Bacillati</taxon>
        <taxon>Actinomycetota</taxon>
        <taxon>Actinomycetes</taxon>
        <taxon>Pseudonocardiales</taxon>
        <taxon>Pseudonocardiaceae</taxon>
        <taxon>Amycolatopsis</taxon>
    </lineage>
</organism>